<dbReference type="eggNOG" id="KOG3467">
    <property type="taxonomic scope" value="Eukaryota"/>
</dbReference>
<comment type="function">
    <text evidence="1 9">Core component of nucleosome. Nucleosomes wrap and compact DNA into chromatin, limiting DNA accessibility to the cellular machineries which require DNA as a template. Histones thereby play a central role in transcription regulation, DNA repair, DNA replication and chromosomal stability. DNA accessibility is regulated via a complex set of post-translational modifications of histones, also called histone code, and nucleosome remodeling.</text>
</comment>
<dbReference type="SUPFAM" id="SSF47113">
    <property type="entry name" value="Histone-fold"/>
    <property type="match status" value="1"/>
</dbReference>
<keyword evidence="8 9" id="KW-0544">Nucleosome core</keyword>
<evidence type="ECO:0000256" key="8">
    <source>
        <dbReference type="ARBA" id="ARBA00023269"/>
    </source>
</evidence>
<evidence type="ECO:0000256" key="3">
    <source>
        <dbReference type="ARBA" id="ARBA00004286"/>
    </source>
</evidence>
<proteinExistence type="inferred from homology"/>
<accession>A0A068Y3J1</accession>
<keyword evidence="7 9" id="KW-0539">Nucleus</keyword>
<reference evidence="10" key="1">
    <citation type="journal article" date="2013" name="Nature">
        <title>The genomes of four tapeworm species reveal adaptations to parasitism.</title>
        <authorList>
            <person name="Tsai I.J."/>
            <person name="Zarowiecki M."/>
            <person name="Holroyd N."/>
            <person name="Garciarrubio A."/>
            <person name="Sanchez-Flores A."/>
            <person name="Brooks K.L."/>
            <person name="Tracey A."/>
            <person name="Bobes R.J."/>
            <person name="Fragoso G."/>
            <person name="Sciutto E."/>
            <person name="Aslett M."/>
            <person name="Beasley H."/>
            <person name="Bennett H.M."/>
            <person name="Cai J."/>
            <person name="Camicia F."/>
            <person name="Clark R."/>
            <person name="Cucher M."/>
            <person name="De Silva N."/>
            <person name="Day T.A."/>
            <person name="Deplazes P."/>
            <person name="Estrada K."/>
            <person name="Fernandez C."/>
            <person name="Holland P.W."/>
            <person name="Hou J."/>
            <person name="Hu S."/>
            <person name="Huckvale T."/>
            <person name="Hung S.S."/>
            <person name="Kamenetzky L."/>
            <person name="Keane J.A."/>
            <person name="Kiss F."/>
            <person name="Koziol U."/>
            <person name="Lambert O."/>
            <person name="Liu K."/>
            <person name="Luo X."/>
            <person name="Luo Y."/>
            <person name="Macchiaroli N."/>
            <person name="Nichol S."/>
            <person name="Paps J."/>
            <person name="Parkinson J."/>
            <person name="Pouchkina-Stantcheva N."/>
            <person name="Riddiford N."/>
            <person name="Rosenzvit M."/>
            <person name="Salinas G."/>
            <person name="Wasmuth J.D."/>
            <person name="Zamanian M."/>
            <person name="Zheng Y."/>
            <person name="Cai X."/>
            <person name="Soberon X."/>
            <person name="Olson P.D."/>
            <person name="Laclette J.P."/>
            <person name="Brehm K."/>
            <person name="Berriman M."/>
            <person name="Garciarrubio A."/>
            <person name="Bobes R.J."/>
            <person name="Fragoso G."/>
            <person name="Sanchez-Flores A."/>
            <person name="Estrada K."/>
            <person name="Cevallos M.A."/>
            <person name="Morett E."/>
            <person name="Gonzalez V."/>
            <person name="Portillo T."/>
            <person name="Ochoa-Leyva A."/>
            <person name="Jose M.V."/>
            <person name="Sciutto E."/>
            <person name="Landa A."/>
            <person name="Jimenez L."/>
            <person name="Valdes V."/>
            <person name="Carrero J.C."/>
            <person name="Larralde C."/>
            <person name="Morales-Montor J."/>
            <person name="Limon-Lason J."/>
            <person name="Soberon X."/>
            <person name="Laclette J.P."/>
        </authorList>
    </citation>
    <scope>NUCLEOTIDE SEQUENCE [LARGE SCALE GENOMIC DNA]</scope>
</reference>
<protein>
    <recommendedName>
        <fullName evidence="9">Histone H4</fullName>
    </recommendedName>
</protein>
<dbReference type="GO" id="GO:0003677">
    <property type="term" value="F:DNA binding"/>
    <property type="evidence" value="ECO:0007669"/>
    <property type="project" value="UniProtKB-KW"/>
</dbReference>
<dbReference type="GO" id="GO:0030527">
    <property type="term" value="F:structural constituent of chromatin"/>
    <property type="evidence" value="ECO:0007669"/>
    <property type="project" value="InterPro"/>
</dbReference>
<dbReference type="Gene3D" id="1.10.20.10">
    <property type="entry name" value="Histone, subunit A"/>
    <property type="match status" value="1"/>
</dbReference>
<dbReference type="PRINTS" id="PR00623">
    <property type="entry name" value="HISTONEH4"/>
</dbReference>
<comment type="similarity">
    <text evidence="4 9">Belongs to the histone H4 family.</text>
</comment>
<organism evidence="10 11">
    <name type="scientific">Echinococcus multilocularis</name>
    <name type="common">Fox tapeworm</name>
    <dbReference type="NCBI Taxonomy" id="6211"/>
    <lineage>
        <taxon>Eukaryota</taxon>
        <taxon>Metazoa</taxon>
        <taxon>Spiralia</taxon>
        <taxon>Lophotrochozoa</taxon>
        <taxon>Platyhelminthes</taxon>
        <taxon>Cestoda</taxon>
        <taxon>Eucestoda</taxon>
        <taxon>Cyclophyllidea</taxon>
        <taxon>Taeniidae</taxon>
        <taxon>Echinococcus</taxon>
    </lineage>
</organism>
<dbReference type="Proteomes" id="UP000017246">
    <property type="component" value="Unassembled WGS sequence"/>
</dbReference>
<reference evidence="10" key="2">
    <citation type="submission" date="2015-11" db="EMBL/GenBank/DDBJ databases">
        <authorList>
            <person name="Zhang Y."/>
            <person name="Guo Z."/>
        </authorList>
    </citation>
    <scope>NUCLEOTIDE SEQUENCE</scope>
</reference>
<evidence type="ECO:0000256" key="2">
    <source>
        <dbReference type="ARBA" id="ARBA00004123"/>
    </source>
</evidence>
<dbReference type="GO" id="GO:0005634">
    <property type="term" value="C:nucleus"/>
    <property type="evidence" value="ECO:0007669"/>
    <property type="project" value="UniProtKB-SubCell"/>
</dbReference>
<evidence type="ECO:0000313" key="10">
    <source>
        <dbReference type="EMBL" id="CDS36709.1"/>
    </source>
</evidence>
<dbReference type="SMART" id="SM00417">
    <property type="entry name" value="H4"/>
    <property type="match status" value="1"/>
</dbReference>
<comment type="subcellular location">
    <subcellularLocation>
        <location evidence="3">Chromosome</location>
    </subcellularLocation>
    <subcellularLocation>
        <location evidence="2">Nucleus</location>
    </subcellularLocation>
</comment>
<evidence type="ECO:0000256" key="4">
    <source>
        <dbReference type="ARBA" id="ARBA00006564"/>
    </source>
</evidence>
<evidence type="ECO:0000256" key="7">
    <source>
        <dbReference type="ARBA" id="ARBA00023242"/>
    </source>
</evidence>
<evidence type="ECO:0000256" key="9">
    <source>
        <dbReference type="RuleBase" id="RU000528"/>
    </source>
</evidence>
<comment type="subunit">
    <text evidence="9">The nucleosome is a histone octamer containing two molecules each of H2A, H2B, H3 and H4 assembled in one H3-H4 heterotetramer and two H2A-H2B heterodimers. The octamer wraps approximately 147 bp of DNA.</text>
</comment>
<keyword evidence="6 9" id="KW-0238">DNA-binding</keyword>
<dbReference type="GO" id="GO:0046982">
    <property type="term" value="F:protein heterodimerization activity"/>
    <property type="evidence" value="ECO:0007669"/>
    <property type="project" value="InterPro"/>
</dbReference>
<dbReference type="EMBL" id="LN902849">
    <property type="protein sequence ID" value="CDS36709.1"/>
    <property type="molecule type" value="Genomic_DNA"/>
</dbReference>
<name>A0A068Y3J1_ECHMU</name>
<dbReference type="STRING" id="6211.A0A068Y3J1"/>
<keyword evidence="11" id="KW-1185">Reference proteome</keyword>
<sequence>MPGKGLEWVQPSVPGRCCVTTSRASGSLQSDVWRAKVETVAISGLIFDETRGVLKDMLENVIRDLVASTEHTKRKIITAMD</sequence>
<dbReference type="GO" id="GO:0000786">
    <property type="term" value="C:nucleosome"/>
    <property type="evidence" value="ECO:0007669"/>
    <property type="project" value="UniProtKB-KW"/>
</dbReference>
<keyword evidence="5 9" id="KW-0158">Chromosome</keyword>
<dbReference type="InterPro" id="IPR009072">
    <property type="entry name" value="Histone-fold"/>
</dbReference>
<evidence type="ECO:0000256" key="6">
    <source>
        <dbReference type="ARBA" id="ARBA00023125"/>
    </source>
</evidence>
<dbReference type="AlphaFoldDB" id="A0A068Y3J1"/>
<dbReference type="InterPro" id="IPR001951">
    <property type="entry name" value="Histone_H4"/>
</dbReference>
<gene>
    <name evidence="10" type="ORF">EmuJ_000385950</name>
</gene>
<evidence type="ECO:0000313" key="11">
    <source>
        <dbReference type="Proteomes" id="UP000017246"/>
    </source>
</evidence>
<evidence type="ECO:0000256" key="5">
    <source>
        <dbReference type="ARBA" id="ARBA00022454"/>
    </source>
</evidence>
<dbReference type="PANTHER" id="PTHR10484">
    <property type="entry name" value="HISTONE H4"/>
    <property type="match status" value="1"/>
</dbReference>
<evidence type="ECO:0000256" key="1">
    <source>
        <dbReference type="ARBA" id="ARBA00002001"/>
    </source>
</evidence>